<dbReference type="InterPro" id="IPR036318">
    <property type="entry name" value="FAD-bd_PCMH-like_sf"/>
</dbReference>
<keyword evidence="7 9" id="KW-0129">CBS domain</keyword>
<dbReference type="GO" id="GO:0050660">
    <property type="term" value="F:flavin adenine dinucleotide binding"/>
    <property type="evidence" value="ECO:0007669"/>
    <property type="project" value="InterPro"/>
</dbReference>
<comment type="caution">
    <text evidence="14">The sequence shown here is derived from an EMBL/GenBank/DDBJ whole genome shotgun (WGS) entry which is preliminary data.</text>
</comment>
<evidence type="ECO:0000256" key="8">
    <source>
        <dbReference type="ARBA" id="ARBA00023136"/>
    </source>
</evidence>
<evidence type="ECO:0000256" key="7">
    <source>
        <dbReference type="ARBA" id="ARBA00023122"/>
    </source>
</evidence>
<gene>
    <name evidence="14" type="ORF">DP119_13220</name>
</gene>
<dbReference type="GO" id="GO:0005886">
    <property type="term" value="C:plasma membrane"/>
    <property type="evidence" value="ECO:0007669"/>
    <property type="project" value="UniProtKB-SubCell"/>
</dbReference>
<dbReference type="InterPro" id="IPR044751">
    <property type="entry name" value="Ion_transp-like_CBS"/>
</dbReference>
<dbReference type="EMBL" id="QLZQ01000006">
    <property type="protein sequence ID" value="RAZ66751.1"/>
    <property type="molecule type" value="Genomic_DNA"/>
</dbReference>
<dbReference type="OrthoDB" id="9798188at2"/>
<dbReference type="Gene3D" id="3.30.465.10">
    <property type="match status" value="1"/>
</dbReference>
<feature type="domain" description="CBS" evidence="12">
    <location>
        <begin position="320"/>
        <end position="377"/>
    </location>
</feature>
<evidence type="ECO:0000259" key="13">
    <source>
        <dbReference type="PROSITE" id="PS51846"/>
    </source>
</evidence>
<evidence type="ECO:0000256" key="10">
    <source>
        <dbReference type="PROSITE-ProRule" id="PRU01193"/>
    </source>
</evidence>
<dbReference type="AlphaFoldDB" id="A0A365K2H8"/>
<reference evidence="14 15" key="1">
    <citation type="submission" date="2018-06" db="EMBL/GenBank/DDBJ databases">
        <title>The draft genome sequences of strains SCU63 and S1.</title>
        <authorList>
            <person name="Gan L."/>
        </authorList>
    </citation>
    <scope>NUCLEOTIDE SEQUENCE [LARGE SCALE GENOMIC DNA]</scope>
    <source>
        <strain evidence="14 15">S1</strain>
    </source>
</reference>
<dbReference type="CDD" id="cd04590">
    <property type="entry name" value="CBS_pair_CorC_HlyC_assoc"/>
    <property type="match status" value="1"/>
</dbReference>
<feature type="transmembrane region" description="Helical" evidence="11">
    <location>
        <begin position="90"/>
        <end position="114"/>
    </location>
</feature>
<dbReference type="PROSITE" id="PS51371">
    <property type="entry name" value="CBS"/>
    <property type="match status" value="2"/>
</dbReference>
<dbReference type="InterPro" id="IPR051676">
    <property type="entry name" value="UPF0053_domain"/>
</dbReference>
<name>A0A365K2H8_9BACL</name>
<evidence type="ECO:0000313" key="15">
    <source>
        <dbReference type="Proteomes" id="UP000251869"/>
    </source>
</evidence>
<comment type="subcellular location">
    <subcellularLocation>
        <location evidence="1">Cell membrane</location>
        <topology evidence="1">Multi-pass membrane protein</topology>
    </subcellularLocation>
</comment>
<dbReference type="PROSITE" id="PS51846">
    <property type="entry name" value="CNNM"/>
    <property type="match status" value="1"/>
</dbReference>
<feature type="transmembrane region" description="Helical" evidence="11">
    <location>
        <begin position="134"/>
        <end position="155"/>
    </location>
</feature>
<evidence type="ECO:0000256" key="2">
    <source>
        <dbReference type="ARBA" id="ARBA00006337"/>
    </source>
</evidence>
<dbReference type="FunFam" id="3.10.580.10:FF:000002">
    <property type="entry name" value="Magnesium/cobalt efflux protein CorC"/>
    <property type="match status" value="1"/>
</dbReference>
<dbReference type="Proteomes" id="UP000251869">
    <property type="component" value="Unassembled WGS sequence"/>
</dbReference>
<dbReference type="Pfam" id="PF03471">
    <property type="entry name" value="CorC_HlyC"/>
    <property type="match status" value="1"/>
</dbReference>
<feature type="transmembrane region" description="Helical" evidence="11">
    <location>
        <begin position="167"/>
        <end position="189"/>
    </location>
</feature>
<keyword evidence="15" id="KW-1185">Reference proteome</keyword>
<organism evidence="14 15">
    <name type="scientific">Planococcus maitriensis</name>
    <dbReference type="NCBI Taxonomy" id="221799"/>
    <lineage>
        <taxon>Bacteria</taxon>
        <taxon>Bacillati</taxon>
        <taxon>Bacillota</taxon>
        <taxon>Bacilli</taxon>
        <taxon>Bacillales</taxon>
        <taxon>Caryophanaceae</taxon>
        <taxon>Planococcus</taxon>
    </lineage>
</organism>
<dbReference type="SUPFAM" id="SSF54631">
    <property type="entry name" value="CBS-domain pair"/>
    <property type="match status" value="1"/>
</dbReference>
<evidence type="ECO:0000256" key="9">
    <source>
        <dbReference type="PROSITE-ProRule" id="PRU00703"/>
    </source>
</evidence>
<evidence type="ECO:0000256" key="1">
    <source>
        <dbReference type="ARBA" id="ARBA00004651"/>
    </source>
</evidence>
<dbReference type="SMART" id="SM01091">
    <property type="entry name" value="CorC_HlyC"/>
    <property type="match status" value="1"/>
</dbReference>
<evidence type="ECO:0000256" key="4">
    <source>
        <dbReference type="ARBA" id="ARBA00022692"/>
    </source>
</evidence>
<keyword evidence="6 10" id="KW-1133">Transmembrane helix</keyword>
<keyword evidence="5" id="KW-0677">Repeat</keyword>
<dbReference type="PANTHER" id="PTHR43099">
    <property type="entry name" value="UPF0053 PROTEIN YRKA"/>
    <property type="match status" value="1"/>
</dbReference>
<evidence type="ECO:0008006" key="16">
    <source>
        <dbReference type="Google" id="ProtNLM"/>
    </source>
</evidence>
<evidence type="ECO:0000256" key="6">
    <source>
        <dbReference type="ARBA" id="ARBA00022989"/>
    </source>
</evidence>
<keyword evidence="4 10" id="KW-0812">Transmembrane</keyword>
<feature type="transmembrane region" description="Helical" evidence="11">
    <location>
        <begin position="37"/>
        <end position="60"/>
    </location>
</feature>
<evidence type="ECO:0000256" key="3">
    <source>
        <dbReference type="ARBA" id="ARBA00022475"/>
    </source>
</evidence>
<evidence type="ECO:0000256" key="11">
    <source>
        <dbReference type="SAM" id="Phobius"/>
    </source>
</evidence>
<dbReference type="Gene3D" id="3.10.580.10">
    <property type="entry name" value="CBS-domain"/>
    <property type="match status" value="1"/>
</dbReference>
<dbReference type="InterPro" id="IPR000644">
    <property type="entry name" value="CBS_dom"/>
</dbReference>
<keyword evidence="3" id="KW-1003">Cell membrane</keyword>
<feature type="domain" description="CNNM transmembrane" evidence="13">
    <location>
        <begin position="31"/>
        <end position="234"/>
    </location>
</feature>
<comment type="similarity">
    <text evidence="2">Belongs to the UPF0053 family.</text>
</comment>
<feature type="domain" description="CBS" evidence="12">
    <location>
        <begin position="253"/>
        <end position="312"/>
    </location>
</feature>
<evidence type="ECO:0000259" key="12">
    <source>
        <dbReference type="PROSITE" id="PS51371"/>
    </source>
</evidence>
<accession>A0A365K2H8</accession>
<evidence type="ECO:0000256" key="5">
    <source>
        <dbReference type="ARBA" id="ARBA00022737"/>
    </source>
</evidence>
<dbReference type="SUPFAM" id="SSF56176">
    <property type="entry name" value="FAD-binding/transporter-associated domain-like"/>
    <property type="match status" value="1"/>
</dbReference>
<dbReference type="Pfam" id="PF01595">
    <property type="entry name" value="CNNM"/>
    <property type="match status" value="1"/>
</dbReference>
<dbReference type="InterPro" id="IPR046342">
    <property type="entry name" value="CBS_dom_sf"/>
</dbReference>
<evidence type="ECO:0000313" key="14">
    <source>
        <dbReference type="EMBL" id="RAZ66751.1"/>
    </source>
</evidence>
<keyword evidence="8 10" id="KW-0472">Membrane</keyword>
<dbReference type="PANTHER" id="PTHR43099:SF2">
    <property type="entry name" value="UPF0053 PROTEIN YRKA"/>
    <property type="match status" value="1"/>
</dbReference>
<dbReference type="InterPro" id="IPR005170">
    <property type="entry name" value="Transptr-assoc_dom"/>
</dbReference>
<proteinExistence type="inferred from homology"/>
<protein>
    <recommendedName>
        <fullName evidence="16">HlyC/CorC family transporter</fullName>
    </recommendedName>
</protein>
<dbReference type="InterPro" id="IPR002550">
    <property type="entry name" value="CNNM"/>
</dbReference>
<sequence>MLIRIADISSIFHFQEVQTLRSSLTGPAQRSHLDIPIRIAVIATLIGSAAFFSACEYAIVNIRTSRLDESVANNKKQAQAAMNIASHADLYLFACQVGIALSVLGLGWVGHALVQEAVQPLAENLGLPAVSAGWLSFLAAFLGTALLLVVFGELFPKTFAIRNPERVLLMFAGPLVFAYWILFPLIFLFSAIARLGSALFGVKKLSHSEMGHTEEELKLLLSESLKSGEINVSEYDYVNRIFEFDERIAKEIMAPRMEMSTINHNLSLRDVFSLEGIEQFTRYPITDGDKDHVLGVVNMKHLLSAYVKNPETGNLPVSAFIQPVIQVIETIPVNELLLKIQRERIHMAILRDEYGGTSGLVTIEDILEEIVGDIQDEFDIDEAPDVQKLGEDHYIFNAKLLLDTVNAILGIDIDEEDIDTIGGWFMDMHFDAVEGQKIIEQGYEFRIQEVDGHHILYLEVQKAPAEDLPV</sequence>
<dbReference type="InterPro" id="IPR016169">
    <property type="entry name" value="FAD-bd_PCMH_sub2"/>
</dbReference>
<dbReference type="Pfam" id="PF00571">
    <property type="entry name" value="CBS"/>
    <property type="match status" value="2"/>
</dbReference>